<dbReference type="SMART" id="SM00304">
    <property type="entry name" value="HAMP"/>
    <property type="match status" value="1"/>
</dbReference>
<evidence type="ECO:0000256" key="9">
    <source>
        <dbReference type="ARBA" id="ARBA00022840"/>
    </source>
</evidence>
<dbReference type="GO" id="GO:0000155">
    <property type="term" value="F:phosphorelay sensor kinase activity"/>
    <property type="evidence" value="ECO:0007669"/>
    <property type="project" value="TreeGrafter"/>
</dbReference>
<dbReference type="SUPFAM" id="SSF158472">
    <property type="entry name" value="HAMP domain-like"/>
    <property type="match status" value="1"/>
</dbReference>
<dbReference type="OrthoDB" id="14689at2"/>
<evidence type="ECO:0000256" key="8">
    <source>
        <dbReference type="ARBA" id="ARBA00022777"/>
    </source>
</evidence>
<keyword evidence="9" id="KW-0067">ATP-binding</keyword>
<keyword evidence="5" id="KW-0597">Phosphoprotein</keyword>
<protein>
    <recommendedName>
        <fullName evidence="3">histidine kinase</fullName>
        <ecNumber evidence="3">2.7.13.3</ecNumber>
    </recommendedName>
</protein>
<evidence type="ECO:0000256" key="11">
    <source>
        <dbReference type="ARBA" id="ARBA00023136"/>
    </source>
</evidence>
<accession>A0A285MZL4</accession>
<dbReference type="PANTHER" id="PTHR45528">
    <property type="entry name" value="SENSOR HISTIDINE KINASE CPXA"/>
    <property type="match status" value="1"/>
</dbReference>
<dbReference type="Gene3D" id="6.10.340.10">
    <property type="match status" value="1"/>
</dbReference>
<keyword evidence="7" id="KW-0547">Nucleotide-binding</keyword>
<evidence type="ECO:0000259" key="13">
    <source>
        <dbReference type="PROSITE" id="PS50885"/>
    </source>
</evidence>
<feature type="transmembrane region" description="Helical" evidence="12">
    <location>
        <begin position="46"/>
        <end position="68"/>
    </location>
</feature>
<reference evidence="15" key="1">
    <citation type="submission" date="2017-09" db="EMBL/GenBank/DDBJ databases">
        <authorList>
            <person name="Varghese N."/>
            <person name="Submissions S."/>
        </authorList>
    </citation>
    <scope>NUCLEOTIDE SEQUENCE [LARGE SCALE GENOMIC DNA]</scope>
    <source>
        <strain evidence="15">DSM 15103</strain>
    </source>
</reference>
<organism evidence="14 15">
    <name type="scientific">Persephonella hydrogeniphila</name>
    <dbReference type="NCBI Taxonomy" id="198703"/>
    <lineage>
        <taxon>Bacteria</taxon>
        <taxon>Pseudomonadati</taxon>
        <taxon>Aquificota</taxon>
        <taxon>Aquificia</taxon>
        <taxon>Aquificales</taxon>
        <taxon>Hydrogenothermaceae</taxon>
        <taxon>Persephonella</taxon>
    </lineage>
</organism>
<dbReference type="GO" id="GO:0005524">
    <property type="term" value="F:ATP binding"/>
    <property type="evidence" value="ECO:0007669"/>
    <property type="project" value="UniProtKB-KW"/>
</dbReference>
<evidence type="ECO:0000313" key="14">
    <source>
        <dbReference type="EMBL" id="SNZ02123.1"/>
    </source>
</evidence>
<feature type="domain" description="HAMP" evidence="13">
    <location>
        <begin position="70"/>
        <end position="122"/>
    </location>
</feature>
<dbReference type="PROSITE" id="PS50885">
    <property type="entry name" value="HAMP"/>
    <property type="match status" value="1"/>
</dbReference>
<evidence type="ECO:0000313" key="15">
    <source>
        <dbReference type="Proteomes" id="UP000219036"/>
    </source>
</evidence>
<keyword evidence="12" id="KW-1133">Transmembrane helix</keyword>
<evidence type="ECO:0000256" key="2">
    <source>
        <dbReference type="ARBA" id="ARBA00004651"/>
    </source>
</evidence>
<evidence type="ECO:0000256" key="4">
    <source>
        <dbReference type="ARBA" id="ARBA00022475"/>
    </source>
</evidence>
<gene>
    <name evidence="14" type="ORF">SAMN06265182_0007</name>
</gene>
<comment type="catalytic activity">
    <reaction evidence="1">
        <text>ATP + protein L-histidine = ADP + protein N-phospho-L-histidine.</text>
        <dbReference type="EC" id="2.7.13.3"/>
    </reaction>
</comment>
<dbReference type="PANTHER" id="PTHR45528:SF1">
    <property type="entry name" value="SENSOR HISTIDINE KINASE CPXA"/>
    <property type="match status" value="1"/>
</dbReference>
<dbReference type="InterPro" id="IPR050398">
    <property type="entry name" value="HssS/ArlS-like"/>
</dbReference>
<dbReference type="InterPro" id="IPR003660">
    <property type="entry name" value="HAMP_dom"/>
</dbReference>
<dbReference type="Proteomes" id="UP000219036">
    <property type="component" value="Unassembled WGS sequence"/>
</dbReference>
<dbReference type="CDD" id="cd06225">
    <property type="entry name" value="HAMP"/>
    <property type="match status" value="1"/>
</dbReference>
<dbReference type="AlphaFoldDB" id="A0A285MZL4"/>
<evidence type="ECO:0000256" key="10">
    <source>
        <dbReference type="ARBA" id="ARBA00023012"/>
    </source>
</evidence>
<dbReference type="EMBL" id="OBEI01000001">
    <property type="protein sequence ID" value="SNZ02123.1"/>
    <property type="molecule type" value="Genomic_DNA"/>
</dbReference>
<keyword evidence="11 12" id="KW-0472">Membrane</keyword>
<keyword evidence="6" id="KW-0808">Transferase</keyword>
<dbReference type="EC" id="2.7.13.3" evidence="3"/>
<sequence>MEKRKSILNEISLIILGGSVLGSLFVGILVYFLLSSSGVPDAPLKAVYSTIIIQIAFLIPVYLIRLLIDKYIVSKIKEVSKALQEVSTGNLDYKIKAEGNDELAELAESFERMRLSMKTIMEKLEEGEI</sequence>
<keyword evidence="15" id="KW-1185">Reference proteome</keyword>
<keyword evidence="4" id="KW-1003">Cell membrane</keyword>
<comment type="subcellular location">
    <subcellularLocation>
        <location evidence="2">Cell membrane</location>
        <topology evidence="2">Multi-pass membrane protein</topology>
    </subcellularLocation>
</comment>
<keyword evidence="10" id="KW-0902">Two-component regulatory system</keyword>
<keyword evidence="8" id="KW-0418">Kinase</keyword>
<dbReference type="Pfam" id="PF00672">
    <property type="entry name" value="HAMP"/>
    <property type="match status" value="1"/>
</dbReference>
<evidence type="ECO:0000256" key="1">
    <source>
        <dbReference type="ARBA" id="ARBA00000085"/>
    </source>
</evidence>
<evidence type="ECO:0000256" key="3">
    <source>
        <dbReference type="ARBA" id="ARBA00012438"/>
    </source>
</evidence>
<evidence type="ECO:0000256" key="7">
    <source>
        <dbReference type="ARBA" id="ARBA00022741"/>
    </source>
</evidence>
<evidence type="ECO:0000256" key="6">
    <source>
        <dbReference type="ARBA" id="ARBA00022679"/>
    </source>
</evidence>
<name>A0A285MZL4_9AQUI</name>
<dbReference type="GO" id="GO:0005886">
    <property type="term" value="C:plasma membrane"/>
    <property type="evidence" value="ECO:0007669"/>
    <property type="project" value="UniProtKB-SubCell"/>
</dbReference>
<feature type="transmembrane region" description="Helical" evidence="12">
    <location>
        <begin position="12"/>
        <end position="34"/>
    </location>
</feature>
<evidence type="ECO:0000256" key="5">
    <source>
        <dbReference type="ARBA" id="ARBA00022553"/>
    </source>
</evidence>
<evidence type="ECO:0000256" key="12">
    <source>
        <dbReference type="SAM" id="Phobius"/>
    </source>
</evidence>
<keyword evidence="12" id="KW-0812">Transmembrane</keyword>
<dbReference type="RefSeq" id="WP_096999224.1">
    <property type="nucleotide sequence ID" value="NZ_OBEI01000001.1"/>
</dbReference>
<proteinExistence type="predicted"/>